<accession>A0AAU9Y4S0</accession>
<dbReference type="PANTHER" id="PTHR12258">
    <property type="entry name" value="JANUS-A/JANUS-B"/>
    <property type="match status" value="1"/>
</dbReference>
<dbReference type="InterPro" id="IPR007702">
    <property type="entry name" value="Janus"/>
</dbReference>
<reference evidence="7 8" key="1">
    <citation type="submission" date="2022-05" db="EMBL/GenBank/DDBJ databases">
        <authorList>
            <consortium name="Genoscope - CEA"/>
            <person name="William W."/>
        </authorList>
    </citation>
    <scope>NUCLEOTIDE SEQUENCE [LARGE SCALE GENOMIC DNA]</scope>
</reference>
<comment type="caution">
    <text evidence="7">The sequence shown here is derived from an EMBL/GenBank/DDBJ whole genome shotgun (WGS) entry which is preliminary data.</text>
</comment>
<dbReference type="GO" id="GO:0101006">
    <property type="term" value="F:protein histidine phosphatase activity"/>
    <property type="evidence" value="ECO:0007669"/>
    <property type="project" value="TreeGrafter"/>
</dbReference>
<dbReference type="Gene3D" id="3.50.20.20">
    <property type="entry name" value="Janus/Ocnus"/>
    <property type="match status" value="1"/>
</dbReference>
<name>A0AAU9Y4S0_9CNID</name>
<sequence>MEGEERIECSAVGRGKLRRAWSQRFPQSLRISSANMAESNSPGLSSVPDVEIDANGLFKYVLIKVIDPSNENTYKCIVRGFDWANYHADIYDKIEEEIGEMRMKTECLGGGRIQHDRLAKKILVYGYSVGFGRADHSITVEKLKTAYPDYESITFSNDGY</sequence>
<evidence type="ECO:0000256" key="6">
    <source>
        <dbReference type="PIRSR" id="PIRSR607702-2"/>
    </source>
</evidence>
<gene>
    <name evidence="7" type="ORF">PMEA_00004524</name>
</gene>
<evidence type="ECO:0000256" key="2">
    <source>
        <dbReference type="ARBA" id="ARBA00010971"/>
    </source>
</evidence>
<keyword evidence="3" id="KW-0221">Differentiation</keyword>
<keyword evidence="8" id="KW-1185">Reference proteome</keyword>
<dbReference type="GO" id="GO:0005829">
    <property type="term" value="C:cytosol"/>
    <property type="evidence" value="ECO:0007669"/>
    <property type="project" value="TreeGrafter"/>
</dbReference>
<comment type="function">
    <text evidence="1">JanA and janB regulate somatic sex differentiation.</text>
</comment>
<evidence type="ECO:0000313" key="7">
    <source>
        <dbReference type="EMBL" id="CAH3166142.1"/>
    </source>
</evidence>
<dbReference type="Pfam" id="PF05005">
    <property type="entry name" value="Ocnus"/>
    <property type="match status" value="1"/>
</dbReference>
<protein>
    <recommendedName>
        <fullName evidence="9">14 kDa phosphohistidine phosphatase</fullName>
    </recommendedName>
</protein>
<evidence type="ECO:0000256" key="5">
    <source>
        <dbReference type="PIRSR" id="PIRSR607702-1"/>
    </source>
</evidence>
<dbReference type="Proteomes" id="UP001159428">
    <property type="component" value="Unassembled WGS sequence"/>
</dbReference>
<feature type="active site" description="Proton acceptor" evidence="5">
    <location>
        <position position="87"/>
    </location>
</feature>
<evidence type="ECO:0000313" key="8">
    <source>
        <dbReference type="Proteomes" id="UP001159428"/>
    </source>
</evidence>
<dbReference type="EMBL" id="CALNXJ010000129">
    <property type="protein sequence ID" value="CAH3166142.1"/>
    <property type="molecule type" value="Genomic_DNA"/>
</dbReference>
<comment type="similarity">
    <text evidence="2">Belongs to the janus family.</text>
</comment>
<dbReference type="SUPFAM" id="SSF143724">
    <property type="entry name" value="PHP14-like"/>
    <property type="match status" value="1"/>
</dbReference>
<evidence type="ECO:0000256" key="3">
    <source>
        <dbReference type="ARBA" id="ARBA00022782"/>
    </source>
</evidence>
<dbReference type="InterPro" id="IPR038596">
    <property type="entry name" value="Janus_sf"/>
</dbReference>
<evidence type="ECO:0008006" key="9">
    <source>
        <dbReference type="Google" id="ProtNLM"/>
    </source>
</evidence>
<dbReference type="PANTHER" id="PTHR12258:SF5">
    <property type="entry name" value="BCDNA.GH02250-RELATED"/>
    <property type="match status" value="1"/>
</dbReference>
<organism evidence="7 8">
    <name type="scientific">Pocillopora meandrina</name>
    <dbReference type="NCBI Taxonomy" id="46732"/>
    <lineage>
        <taxon>Eukaryota</taxon>
        <taxon>Metazoa</taxon>
        <taxon>Cnidaria</taxon>
        <taxon>Anthozoa</taxon>
        <taxon>Hexacorallia</taxon>
        <taxon>Scleractinia</taxon>
        <taxon>Astrocoeniina</taxon>
        <taxon>Pocilloporidae</taxon>
        <taxon>Pocillopora</taxon>
    </lineage>
</organism>
<dbReference type="GO" id="GO:0007548">
    <property type="term" value="P:sex differentiation"/>
    <property type="evidence" value="ECO:0007669"/>
    <property type="project" value="UniProtKB-KW"/>
</dbReference>
<evidence type="ECO:0000256" key="4">
    <source>
        <dbReference type="ARBA" id="ARBA00022928"/>
    </source>
</evidence>
<feature type="binding site" evidence="6">
    <location>
        <position position="59"/>
    </location>
    <ligand>
        <name>substrate</name>
    </ligand>
</feature>
<dbReference type="AlphaFoldDB" id="A0AAU9Y4S0"/>
<evidence type="ECO:0000256" key="1">
    <source>
        <dbReference type="ARBA" id="ARBA00002508"/>
    </source>
</evidence>
<keyword evidence="4" id="KW-0726">Sexual differentiation</keyword>
<proteinExistence type="inferred from homology"/>
<dbReference type="FunFam" id="3.50.20.20:FF:000001">
    <property type="entry name" value="14 kDa phosphohistidine phosphatase"/>
    <property type="match status" value="1"/>
</dbReference>
<dbReference type="GO" id="GO:0030154">
    <property type="term" value="P:cell differentiation"/>
    <property type="evidence" value="ECO:0007669"/>
    <property type="project" value="UniProtKB-KW"/>
</dbReference>